<reference evidence="1" key="1">
    <citation type="submission" date="2021-01" db="EMBL/GenBank/DDBJ databases">
        <title>Complete genome sequence of Clostridiales bacterium R-7.</title>
        <authorList>
            <person name="Mahoney-Kurpe S.C."/>
            <person name="Palevich N."/>
            <person name="Koike S."/>
            <person name="Moon C.D."/>
            <person name="Attwood G.T."/>
        </authorList>
    </citation>
    <scope>NUCLEOTIDE SEQUENCE</scope>
    <source>
        <strain evidence="1">R-7</strain>
    </source>
</reference>
<proteinExistence type="predicted"/>
<sequence>MKKNKNKNKNKKTKQKDVTERELVLANKVSGSLHGGVSRIRLSLAFRIALHYCFQLFRSFIPVAFILSIVFCFCIAIPVSQELNELIPVRTVQEESGMTEETGEYAESEQEIQTVTKGYLTAQVSDIIREQDFFPRISSDISLMFGRLFSHQQFRFLYSRSSQNWLVTLNIHYLWITWGILMGGLLLCDLFRIIYFFRHDQRLNKRVLAPIRDITSMAETLSESNLSNRINIAGTKNELKDLATVINRMLDRIERSYNSQKQFVSDASHELRTPISVIRGYTDMLKRWGKDDPEILDEGITAISQETESMKDLVESLLFLARHDKKTLMMEMSSFDPAELIREIQKEETMVHTEYHFKTARMDPLTISADRNMMKQVLRILCDNAVKYSSPGTTVTLSCTNEPGGNCCLSVKDEGQGISQEELPKIFERFYRSDKARQSETGGHGLGLSIARIIVVAHKGKLRVRSKPGCGSIFSIILPNGTEKE</sequence>
<evidence type="ECO:0000313" key="1">
    <source>
        <dbReference type="EMBL" id="QUC68021.1"/>
    </source>
</evidence>
<keyword evidence="2" id="KW-1185">Reference proteome</keyword>
<organism evidence="1 2">
    <name type="scientific">Aristaeella hokkaidonensis</name>
    <dbReference type="NCBI Taxonomy" id="3046382"/>
    <lineage>
        <taxon>Bacteria</taxon>
        <taxon>Bacillati</taxon>
        <taxon>Bacillota</taxon>
        <taxon>Clostridia</taxon>
        <taxon>Eubacteriales</taxon>
        <taxon>Aristaeellaceae</taxon>
        <taxon>Aristaeella</taxon>
    </lineage>
</organism>
<keyword evidence="1" id="KW-0808">Transferase</keyword>
<dbReference type="Proteomes" id="UP000682782">
    <property type="component" value="Chromosome"/>
</dbReference>
<dbReference type="EMBL" id="CP068393">
    <property type="protein sequence ID" value="QUC68021.1"/>
    <property type="molecule type" value="Genomic_DNA"/>
</dbReference>
<keyword evidence="1" id="KW-0418">Kinase</keyword>
<accession>A0AC61NBN4</accession>
<name>A0AC61NBN4_9FIRM</name>
<evidence type="ECO:0000313" key="2">
    <source>
        <dbReference type="Proteomes" id="UP000682782"/>
    </source>
</evidence>
<gene>
    <name evidence="1" type="ORF">JYE49_04810</name>
</gene>
<protein>
    <submittedName>
        <fullName evidence="1">HAMP domain-containing histidine kinase</fullName>
    </submittedName>
</protein>